<keyword evidence="9" id="KW-1185">Reference proteome</keyword>
<evidence type="ECO:0000256" key="6">
    <source>
        <dbReference type="ARBA" id="ARBA00023163"/>
    </source>
</evidence>
<dbReference type="InterPro" id="IPR007081">
    <property type="entry name" value="RNA_pol_Rpb1_5"/>
</dbReference>
<evidence type="ECO:0000256" key="3">
    <source>
        <dbReference type="ARBA" id="ARBA00022679"/>
    </source>
</evidence>
<feature type="domain" description="RNA polymerase Rpb1" evidence="7">
    <location>
        <begin position="52"/>
        <end position="305"/>
    </location>
</feature>
<evidence type="ECO:0000313" key="9">
    <source>
        <dbReference type="Proteomes" id="UP001187192"/>
    </source>
</evidence>
<evidence type="ECO:0000256" key="2">
    <source>
        <dbReference type="ARBA" id="ARBA00022478"/>
    </source>
</evidence>
<organism evidence="8 9">
    <name type="scientific">Ficus carica</name>
    <name type="common">Common fig</name>
    <dbReference type="NCBI Taxonomy" id="3494"/>
    <lineage>
        <taxon>Eukaryota</taxon>
        <taxon>Viridiplantae</taxon>
        <taxon>Streptophyta</taxon>
        <taxon>Embryophyta</taxon>
        <taxon>Tracheophyta</taxon>
        <taxon>Spermatophyta</taxon>
        <taxon>Magnoliopsida</taxon>
        <taxon>eudicotyledons</taxon>
        <taxon>Gunneridae</taxon>
        <taxon>Pentapetalae</taxon>
        <taxon>rosids</taxon>
        <taxon>fabids</taxon>
        <taxon>Rosales</taxon>
        <taxon>Moraceae</taxon>
        <taxon>Ficeae</taxon>
        <taxon>Ficus</taxon>
    </lineage>
</organism>
<dbReference type="GO" id="GO:0006351">
    <property type="term" value="P:DNA-templated transcription"/>
    <property type="evidence" value="ECO:0007669"/>
    <property type="project" value="InterPro"/>
</dbReference>
<dbReference type="AlphaFoldDB" id="A0AA88AKG1"/>
<gene>
    <name evidence="8" type="ORF">TIFTF001_023915</name>
</gene>
<dbReference type="InterPro" id="IPR045867">
    <property type="entry name" value="DNA-dir_RpoC_beta_prime"/>
</dbReference>
<dbReference type="PANTHER" id="PTHR19376">
    <property type="entry name" value="DNA-DIRECTED RNA POLYMERASE"/>
    <property type="match status" value="1"/>
</dbReference>
<dbReference type="EC" id="2.7.7.6" evidence="1"/>
<keyword evidence="3" id="KW-0808">Transferase</keyword>
<proteinExistence type="predicted"/>
<keyword evidence="2" id="KW-0240">DNA-directed RNA polymerase</keyword>
<dbReference type="SUPFAM" id="SSF64484">
    <property type="entry name" value="beta and beta-prime subunits of DNA dependent RNA-polymerase"/>
    <property type="match status" value="1"/>
</dbReference>
<dbReference type="PANTHER" id="PTHR19376:SF67">
    <property type="entry name" value="DNA-DIRECTED RNA POLYMERASE"/>
    <property type="match status" value="1"/>
</dbReference>
<evidence type="ECO:0000256" key="5">
    <source>
        <dbReference type="ARBA" id="ARBA00022833"/>
    </source>
</evidence>
<dbReference type="Pfam" id="PF04998">
    <property type="entry name" value="RNA_pol_Rpb1_5"/>
    <property type="match status" value="1"/>
</dbReference>
<keyword evidence="6" id="KW-0804">Transcription</keyword>
<keyword evidence="5" id="KW-0862">Zinc</keyword>
<dbReference type="GO" id="GO:0000428">
    <property type="term" value="C:DNA-directed RNA polymerase complex"/>
    <property type="evidence" value="ECO:0007669"/>
    <property type="project" value="UniProtKB-KW"/>
</dbReference>
<accession>A0AA88AKG1</accession>
<keyword evidence="4" id="KW-0548">Nucleotidyltransferase</keyword>
<sequence length="346" mass="39953">MFMFRCMGSYVESMIFCSWKVETEKGRNNLKNVKKSTVGLLVSRNSITLFQVEHFHLAGRGEANVTLGVPHLQEILMRASSDVYTPIMTWKMPKVSLYEVDKNHSGRHYREYAKVGDFSESKSPEKKAKSRTKRKMVEGRIFKVEFQNPTEEPHIRVAQWLSSFLKFGDRGKTLVSSSSEAVFDRARLSLFVVVSWETDVAQEVAKEVYIRRYGEIDCCRNITCKENQVLYYAEDPKSKEDIPLQEKEKIPALQTSGVDFMTFWKLQDILDVRYIDSNDINAMLSTYGVEAARETIIREITHAFKSVWSIGHYSALDAYCRLQDTHGGIPTNEQVWWHSRVDLSVE</sequence>
<evidence type="ECO:0000256" key="4">
    <source>
        <dbReference type="ARBA" id="ARBA00022695"/>
    </source>
</evidence>
<dbReference type="GO" id="GO:0003899">
    <property type="term" value="F:DNA-directed RNA polymerase activity"/>
    <property type="evidence" value="ECO:0007669"/>
    <property type="project" value="UniProtKB-EC"/>
</dbReference>
<evidence type="ECO:0000259" key="7">
    <source>
        <dbReference type="Pfam" id="PF04998"/>
    </source>
</evidence>
<evidence type="ECO:0000256" key="1">
    <source>
        <dbReference type="ARBA" id="ARBA00012418"/>
    </source>
</evidence>
<dbReference type="GO" id="GO:0003677">
    <property type="term" value="F:DNA binding"/>
    <property type="evidence" value="ECO:0007669"/>
    <property type="project" value="InterPro"/>
</dbReference>
<reference evidence="8" key="1">
    <citation type="submission" date="2023-07" db="EMBL/GenBank/DDBJ databases">
        <title>draft genome sequence of fig (Ficus carica).</title>
        <authorList>
            <person name="Takahashi T."/>
            <person name="Nishimura K."/>
        </authorList>
    </citation>
    <scope>NUCLEOTIDE SEQUENCE</scope>
</reference>
<name>A0AA88AKG1_FICCA</name>
<comment type="caution">
    <text evidence="8">The sequence shown here is derived from an EMBL/GenBank/DDBJ whole genome shotgun (WGS) entry which is preliminary data.</text>
</comment>
<dbReference type="EMBL" id="BTGU01000053">
    <property type="protein sequence ID" value="GMN54797.1"/>
    <property type="molecule type" value="Genomic_DNA"/>
</dbReference>
<protein>
    <recommendedName>
        <fullName evidence="1">DNA-directed RNA polymerase</fullName>
        <ecNumber evidence="1">2.7.7.6</ecNumber>
    </recommendedName>
</protein>
<dbReference type="Proteomes" id="UP001187192">
    <property type="component" value="Unassembled WGS sequence"/>
</dbReference>
<evidence type="ECO:0000313" key="8">
    <source>
        <dbReference type="EMBL" id="GMN54797.1"/>
    </source>
</evidence>